<proteinExistence type="predicted"/>
<sequence length="170" mass="18476">MQVTARKIYAPALTNPSLLVVVLDERGQVNTSDLENRHYDPAPTSRVERIRRASNRITRTSLTPSTMMQCVEDDLTIQTLAENSAPGSEVQSCSVNGSAPSPRGTQTTLTARMGPDTIPSPHPGSTHPTPPPQAFAGSHLFAHVDRLSPASGFPGRNAAWHPLNPMYWHF</sequence>
<reference evidence="1" key="1">
    <citation type="submission" date="2018-02" db="EMBL/GenBank/DDBJ databases">
        <title>The genomes of Aspergillus section Nigri reveals drivers in fungal speciation.</title>
        <authorList>
            <consortium name="DOE Joint Genome Institute"/>
            <person name="Vesth T.C."/>
            <person name="Nybo J."/>
            <person name="Theobald S."/>
            <person name="Brandl J."/>
            <person name="Frisvad J.C."/>
            <person name="Nielsen K.F."/>
            <person name="Lyhne E.K."/>
            <person name="Kogle M.E."/>
            <person name="Kuo A."/>
            <person name="Riley R."/>
            <person name="Clum A."/>
            <person name="Nolan M."/>
            <person name="Lipzen A."/>
            <person name="Salamov A."/>
            <person name="Henrissat B."/>
            <person name="Wiebenga A."/>
            <person name="De vries R.P."/>
            <person name="Grigoriev I.V."/>
            <person name="Mortensen U.H."/>
            <person name="Andersen M.R."/>
            <person name="Baker S.E."/>
        </authorList>
    </citation>
    <scope>NUCLEOTIDE SEQUENCE</scope>
    <source>
        <strain evidence="1">CBS 621.78</strain>
    </source>
</reference>
<protein>
    <submittedName>
        <fullName evidence="1">Uncharacterized protein</fullName>
    </submittedName>
</protein>
<dbReference type="EMBL" id="KZ825310">
    <property type="protein sequence ID" value="RAH51479.1"/>
    <property type="molecule type" value="Genomic_DNA"/>
</dbReference>
<evidence type="ECO:0000313" key="2">
    <source>
        <dbReference type="Proteomes" id="UP000249057"/>
    </source>
</evidence>
<keyword evidence="2" id="KW-1185">Reference proteome</keyword>
<accession>A0ACD1GQ36</accession>
<gene>
    <name evidence="1" type="ORF">BO95DRAFT_4644</name>
</gene>
<evidence type="ECO:0000313" key="1">
    <source>
        <dbReference type="EMBL" id="RAH51479.1"/>
    </source>
</evidence>
<dbReference type="Proteomes" id="UP000249057">
    <property type="component" value="Unassembled WGS sequence"/>
</dbReference>
<organism evidence="1 2">
    <name type="scientific">Aspergillus brunneoviolaceus CBS 621.78</name>
    <dbReference type="NCBI Taxonomy" id="1450534"/>
    <lineage>
        <taxon>Eukaryota</taxon>
        <taxon>Fungi</taxon>
        <taxon>Dikarya</taxon>
        <taxon>Ascomycota</taxon>
        <taxon>Pezizomycotina</taxon>
        <taxon>Eurotiomycetes</taxon>
        <taxon>Eurotiomycetidae</taxon>
        <taxon>Eurotiales</taxon>
        <taxon>Aspergillaceae</taxon>
        <taxon>Aspergillus</taxon>
        <taxon>Aspergillus subgen. Circumdati</taxon>
    </lineage>
</organism>
<name>A0ACD1GQ36_9EURO</name>